<evidence type="ECO:0000313" key="3">
    <source>
        <dbReference type="Proteomes" id="UP001459277"/>
    </source>
</evidence>
<dbReference type="EMBL" id="JAZDWU010000007">
    <property type="protein sequence ID" value="KAK9996316.1"/>
    <property type="molecule type" value="Genomic_DNA"/>
</dbReference>
<organism evidence="2 3">
    <name type="scientific">Lithocarpus litseifolius</name>
    <dbReference type="NCBI Taxonomy" id="425828"/>
    <lineage>
        <taxon>Eukaryota</taxon>
        <taxon>Viridiplantae</taxon>
        <taxon>Streptophyta</taxon>
        <taxon>Embryophyta</taxon>
        <taxon>Tracheophyta</taxon>
        <taxon>Spermatophyta</taxon>
        <taxon>Magnoliopsida</taxon>
        <taxon>eudicotyledons</taxon>
        <taxon>Gunneridae</taxon>
        <taxon>Pentapetalae</taxon>
        <taxon>rosids</taxon>
        <taxon>fabids</taxon>
        <taxon>Fagales</taxon>
        <taxon>Fagaceae</taxon>
        <taxon>Lithocarpus</taxon>
    </lineage>
</organism>
<reference evidence="2 3" key="1">
    <citation type="submission" date="2024-01" db="EMBL/GenBank/DDBJ databases">
        <title>A telomere-to-telomere, gap-free genome of sweet tea (Lithocarpus litseifolius).</title>
        <authorList>
            <person name="Zhou J."/>
        </authorList>
    </citation>
    <scope>NUCLEOTIDE SEQUENCE [LARGE SCALE GENOMIC DNA]</scope>
    <source>
        <strain evidence="2">Zhou-2022a</strain>
        <tissue evidence="2">Leaf</tissue>
    </source>
</reference>
<dbReference type="Pfam" id="PF13456">
    <property type="entry name" value="RVT_3"/>
    <property type="match status" value="1"/>
</dbReference>
<dbReference type="CDD" id="cd06222">
    <property type="entry name" value="RNase_H_like"/>
    <property type="match status" value="1"/>
</dbReference>
<dbReference type="Gene3D" id="3.30.420.10">
    <property type="entry name" value="Ribonuclease H-like superfamily/Ribonuclease H"/>
    <property type="match status" value="1"/>
</dbReference>
<evidence type="ECO:0000259" key="1">
    <source>
        <dbReference type="Pfam" id="PF13456"/>
    </source>
</evidence>
<gene>
    <name evidence="2" type="ORF">SO802_021002</name>
</gene>
<dbReference type="SUPFAM" id="SSF53098">
    <property type="entry name" value="Ribonuclease H-like"/>
    <property type="match status" value="1"/>
</dbReference>
<evidence type="ECO:0000313" key="2">
    <source>
        <dbReference type="EMBL" id="KAK9996316.1"/>
    </source>
</evidence>
<dbReference type="Proteomes" id="UP001459277">
    <property type="component" value="Unassembled WGS sequence"/>
</dbReference>
<dbReference type="PANTHER" id="PTHR47723:SF19">
    <property type="entry name" value="POLYNUCLEOTIDYL TRANSFERASE, RIBONUCLEASE H-LIKE SUPERFAMILY PROTEIN"/>
    <property type="match status" value="1"/>
</dbReference>
<dbReference type="InterPro" id="IPR012337">
    <property type="entry name" value="RNaseH-like_sf"/>
</dbReference>
<dbReference type="InterPro" id="IPR044730">
    <property type="entry name" value="RNase_H-like_dom_plant"/>
</dbReference>
<protein>
    <recommendedName>
        <fullName evidence="1">RNase H type-1 domain-containing protein</fullName>
    </recommendedName>
</protein>
<comment type="caution">
    <text evidence="2">The sequence shown here is derived from an EMBL/GenBank/DDBJ whole genome shotgun (WGS) entry which is preliminary data.</text>
</comment>
<dbReference type="PANTHER" id="PTHR47723">
    <property type="entry name" value="OS05G0353850 PROTEIN"/>
    <property type="match status" value="1"/>
</dbReference>
<keyword evidence="3" id="KW-1185">Reference proteome</keyword>
<dbReference type="InterPro" id="IPR036397">
    <property type="entry name" value="RNaseH_sf"/>
</dbReference>
<dbReference type="GO" id="GO:0003676">
    <property type="term" value="F:nucleic acid binding"/>
    <property type="evidence" value="ECO:0007669"/>
    <property type="project" value="InterPro"/>
</dbReference>
<sequence length="159" mass="17574">MDRTRRRSATYSGFATTLKSKQAGAGAFIRDEAGEVVTTLSKKWKCPLGAIEVEAKAAKAGVNFAREVGIRDAEFETDSLVIYNALRGHAAPPSLVVNVVAGLLNQASLFRQWKFTHTKRQENFPAHVLAQLAKNVEDYKAWLEECPIMVEHACAQDRV</sequence>
<accession>A0AAW2CDH2</accession>
<name>A0AAW2CDH2_9ROSI</name>
<proteinExistence type="predicted"/>
<dbReference type="GO" id="GO:0004523">
    <property type="term" value="F:RNA-DNA hybrid ribonuclease activity"/>
    <property type="evidence" value="ECO:0007669"/>
    <property type="project" value="InterPro"/>
</dbReference>
<feature type="domain" description="RNase H type-1" evidence="1">
    <location>
        <begin position="17"/>
        <end position="132"/>
    </location>
</feature>
<dbReference type="InterPro" id="IPR002156">
    <property type="entry name" value="RNaseH_domain"/>
</dbReference>
<dbReference type="AlphaFoldDB" id="A0AAW2CDH2"/>
<dbReference type="InterPro" id="IPR053151">
    <property type="entry name" value="RNase_H-like"/>
</dbReference>